<dbReference type="GO" id="GO:0005829">
    <property type="term" value="C:cytosol"/>
    <property type="evidence" value="ECO:0007669"/>
    <property type="project" value="TreeGrafter"/>
</dbReference>
<dbReference type="InterPro" id="IPR023515">
    <property type="entry name" value="Quinolinate_synth_A_type3"/>
</dbReference>
<dbReference type="GO" id="GO:0034628">
    <property type="term" value="P:'de novo' NAD+ biosynthetic process from L-aspartate"/>
    <property type="evidence" value="ECO:0007669"/>
    <property type="project" value="TreeGrafter"/>
</dbReference>
<comment type="cofactor">
    <cofactor evidence="10">
        <name>[4Fe-4S] cluster</name>
        <dbReference type="ChEBI" id="CHEBI:49883"/>
    </cofactor>
    <text evidence="10">Binds 1 [4Fe-4S] cluster per subunit.</text>
</comment>
<keyword evidence="7 10" id="KW-0479">Metal-binding</keyword>
<evidence type="ECO:0000256" key="4">
    <source>
        <dbReference type="ARBA" id="ARBA00022490"/>
    </source>
</evidence>
<keyword evidence="8 10" id="KW-0408">Iron</keyword>
<dbReference type="UniPathway" id="UPA00253">
    <property type="reaction ID" value="UER00327"/>
</dbReference>
<dbReference type="InterPro" id="IPR036094">
    <property type="entry name" value="NadA_sf"/>
</dbReference>
<comment type="catalytic activity">
    <reaction evidence="10">
        <text>iminosuccinate + dihydroxyacetone phosphate = quinolinate + phosphate + 2 H2O + H(+)</text>
        <dbReference type="Rhea" id="RHEA:25888"/>
        <dbReference type="ChEBI" id="CHEBI:15377"/>
        <dbReference type="ChEBI" id="CHEBI:15378"/>
        <dbReference type="ChEBI" id="CHEBI:29959"/>
        <dbReference type="ChEBI" id="CHEBI:43474"/>
        <dbReference type="ChEBI" id="CHEBI:57642"/>
        <dbReference type="ChEBI" id="CHEBI:77875"/>
        <dbReference type="EC" id="2.5.1.72"/>
    </reaction>
</comment>
<protein>
    <recommendedName>
        <fullName evidence="2 10">Quinolinate synthase</fullName>
        <ecNumber evidence="2 10">2.5.1.72</ecNumber>
    </recommendedName>
</protein>
<proteinExistence type="inferred from homology"/>
<evidence type="ECO:0000256" key="3">
    <source>
        <dbReference type="ARBA" id="ARBA00022485"/>
    </source>
</evidence>
<dbReference type="GO" id="GO:0008987">
    <property type="term" value="F:quinolinate synthetase A activity"/>
    <property type="evidence" value="ECO:0007669"/>
    <property type="project" value="UniProtKB-UniRule"/>
</dbReference>
<comment type="similarity">
    <text evidence="10">Belongs to the quinolinate synthase family. Type 3 subfamily.</text>
</comment>
<keyword evidence="3 10" id="KW-0004">4Fe-4S</keyword>
<dbReference type="GO" id="GO:0046872">
    <property type="term" value="F:metal ion binding"/>
    <property type="evidence" value="ECO:0007669"/>
    <property type="project" value="UniProtKB-KW"/>
</dbReference>
<evidence type="ECO:0000313" key="11">
    <source>
        <dbReference type="EMBL" id="AIE99350.1"/>
    </source>
</evidence>
<dbReference type="EMBL" id="KF900561">
    <property type="protein sequence ID" value="AIE99350.1"/>
    <property type="molecule type" value="Genomic_DNA"/>
</dbReference>
<gene>
    <name evidence="10 11" type="primary">nadA</name>
</gene>
<comment type="function">
    <text evidence="10">Catalyzes the condensation of iminoaspartate with dihydroxyacetone phosphate to form quinolinate.</text>
</comment>
<feature type="binding site" evidence="10">
    <location>
        <position position="176"/>
    </location>
    <ligand>
        <name>iminosuccinate</name>
        <dbReference type="ChEBI" id="CHEBI:77875"/>
    </ligand>
</feature>
<dbReference type="PANTHER" id="PTHR30573">
    <property type="entry name" value="QUINOLINATE SYNTHETASE A"/>
    <property type="match status" value="1"/>
</dbReference>
<dbReference type="PANTHER" id="PTHR30573:SF0">
    <property type="entry name" value="QUINOLINATE SYNTHASE, CHLOROPLASTIC"/>
    <property type="match status" value="1"/>
</dbReference>
<dbReference type="HAMAP" id="MF_00569">
    <property type="entry name" value="NadA_type3"/>
    <property type="match status" value="1"/>
</dbReference>
<feature type="binding site" evidence="10">
    <location>
        <position position="288"/>
    </location>
    <ligand>
        <name>iminosuccinate</name>
        <dbReference type="ChEBI" id="CHEBI:77875"/>
    </ligand>
</feature>
<sequence>MSLGLPLTSSPPGQLMEESVDAIRARIAAAKNELGQRLMILGHHYQRDTIIEHADATGDSFLLSAQAAASDAELIVFCGVHFMAESADILTRPDQTVMMPNVRAGCSMADMANLSDVEECWYELLEMTRLGDPVDRVDSDSPAEAGQSYLIPVTYMNSAADLKAFVGEHGGIVCTSSNAAGVLDWAWERAGEHGKVLFFPDQHLGRNTGLAMGLEEQQMVVWTPGEEICEQSVENSRLILWHGYCSVHARFTTQQIDELRSSAPEALIVVHPECSREVVESSDAVGSTEFIRTFCADAAAGSIIGIGTEIHLVRRLDELYPDKQIICLDPLVCPCSTMYMIHPSTLADLLEALVAGEARNVVSIDDTTAALARLGLDRMLSILR</sequence>
<evidence type="ECO:0000256" key="1">
    <source>
        <dbReference type="ARBA" id="ARBA00005065"/>
    </source>
</evidence>
<feature type="binding site" evidence="10">
    <location>
        <position position="335"/>
    </location>
    <ligand>
        <name>[4Fe-4S] cluster</name>
        <dbReference type="ChEBI" id="CHEBI:49883"/>
    </ligand>
</feature>
<dbReference type="EC" id="2.5.1.72" evidence="2 10"/>
<dbReference type="GO" id="GO:0051539">
    <property type="term" value="F:4 iron, 4 sulfur cluster binding"/>
    <property type="evidence" value="ECO:0007669"/>
    <property type="project" value="UniProtKB-KW"/>
</dbReference>
<evidence type="ECO:0000256" key="5">
    <source>
        <dbReference type="ARBA" id="ARBA00022642"/>
    </source>
</evidence>
<comment type="pathway">
    <text evidence="1 10">Cofactor biosynthesis; NAD(+) biosynthesis; quinolinate from iminoaspartate: step 1/1.</text>
</comment>
<keyword evidence="6 10" id="KW-0808">Transferase</keyword>
<feature type="binding site" evidence="10">
    <location>
        <position position="245"/>
    </location>
    <ligand>
        <name>[4Fe-4S] cluster</name>
        <dbReference type="ChEBI" id="CHEBI:49883"/>
    </ligand>
</feature>
<comment type="subcellular location">
    <subcellularLocation>
        <location evidence="10">Cytoplasm</location>
    </subcellularLocation>
</comment>
<evidence type="ECO:0000256" key="8">
    <source>
        <dbReference type="ARBA" id="ARBA00023004"/>
    </source>
</evidence>
<dbReference type="SUPFAM" id="SSF142754">
    <property type="entry name" value="NadA-like"/>
    <property type="match status" value="1"/>
</dbReference>
<dbReference type="AlphaFoldDB" id="A0A075G5S0"/>
<feature type="binding site" evidence="10">
    <location>
        <position position="43"/>
    </location>
    <ligand>
        <name>iminosuccinate</name>
        <dbReference type="ChEBI" id="CHEBI:77875"/>
    </ligand>
</feature>
<feature type="binding site" evidence="10">
    <location>
        <begin position="155"/>
        <end position="157"/>
    </location>
    <ligand>
        <name>iminosuccinate</name>
        <dbReference type="ChEBI" id="CHEBI:77875"/>
    </ligand>
</feature>
<feature type="binding site" evidence="10">
    <location>
        <position position="60"/>
    </location>
    <ligand>
        <name>iminosuccinate</name>
        <dbReference type="ChEBI" id="CHEBI:77875"/>
    </ligand>
</feature>
<dbReference type="InterPro" id="IPR003473">
    <property type="entry name" value="NadA"/>
</dbReference>
<accession>A0A075G5S0</accession>
<dbReference type="Gene3D" id="3.40.50.10800">
    <property type="entry name" value="NadA-like"/>
    <property type="match status" value="3"/>
</dbReference>
<dbReference type="Pfam" id="PF02445">
    <property type="entry name" value="NadA"/>
    <property type="match status" value="1"/>
</dbReference>
<feature type="binding site" evidence="10">
    <location>
        <begin position="271"/>
        <end position="273"/>
    </location>
    <ligand>
        <name>iminosuccinate</name>
        <dbReference type="ChEBI" id="CHEBI:77875"/>
    </ligand>
</feature>
<feature type="binding site" evidence="10">
    <location>
        <position position="106"/>
    </location>
    <ligand>
        <name>[4Fe-4S] cluster</name>
        <dbReference type="ChEBI" id="CHEBI:49883"/>
    </ligand>
</feature>
<dbReference type="NCBIfam" id="TIGR00550">
    <property type="entry name" value="nadA"/>
    <property type="match status" value="1"/>
</dbReference>
<evidence type="ECO:0000256" key="10">
    <source>
        <dbReference type="HAMAP-Rule" id="MF_00569"/>
    </source>
</evidence>
<evidence type="ECO:0000256" key="6">
    <source>
        <dbReference type="ARBA" id="ARBA00022679"/>
    </source>
</evidence>
<keyword evidence="4 10" id="KW-0963">Cytoplasm</keyword>
<keyword evidence="5 10" id="KW-0662">Pyridine nucleotide biosynthesis</keyword>
<evidence type="ECO:0000256" key="2">
    <source>
        <dbReference type="ARBA" id="ARBA00012669"/>
    </source>
</evidence>
<reference evidence="11" key="1">
    <citation type="journal article" date="2014" name="Genome Biol. Evol.">
        <title>Pangenome evidence for extensive interdomain horizontal transfer affecting lineage core and shell genes in uncultured planktonic thaumarchaeota and euryarchaeota.</title>
        <authorList>
            <person name="Deschamps P."/>
            <person name="Zivanovic Y."/>
            <person name="Moreira D."/>
            <person name="Rodriguez-Valera F."/>
            <person name="Lopez-Garcia P."/>
        </authorList>
    </citation>
    <scope>NUCLEOTIDE SEQUENCE</scope>
</reference>
<name>A0A075G5S0_9EURY</name>
<keyword evidence="9 10" id="KW-0411">Iron-sulfur</keyword>
<dbReference type="NCBIfam" id="NF006883">
    <property type="entry name" value="PRK09375.2-4"/>
    <property type="match status" value="1"/>
</dbReference>
<organism evidence="11">
    <name type="scientific">uncultured marine group II/III euryarchaeote KM3_109_G01</name>
    <dbReference type="NCBI Taxonomy" id="1457850"/>
    <lineage>
        <taxon>Archaea</taxon>
        <taxon>Methanobacteriati</taxon>
        <taxon>Methanobacteriota</taxon>
        <taxon>environmental samples</taxon>
    </lineage>
</organism>
<evidence type="ECO:0000256" key="7">
    <source>
        <dbReference type="ARBA" id="ARBA00022723"/>
    </source>
</evidence>
<evidence type="ECO:0000256" key="9">
    <source>
        <dbReference type="ARBA" id="ARBA00023014"/>
    </source>
</evidence>